<evidence type="ECO:0000259" key="8">
    <source>
        <dbReference type="Pfam" id="PF05140"/>
    </source>
</evidence>
<feature type="transmembrane region" description="Helical" evidence="7">
    <location>
        <begin position="102"/>
        <end position="123"/>
    </location>
</feature>
<dbReference type="InterPro" id="IPR007816">
    <property type="entry name" value="ResB-like_domain"/>
</dbReference>
<protein>
    <submittedName>
        <fullName evidence="9">ResB family protein</fullName>
    </submittedName>
</protein>
<dbReference type="EMBL" id="CP053892">
    <property type="protein sequence ID" value="QKG22751.1"/>
    <property type="molecule type" value="Genomic_DNA"/>
</dbReference>
<dbReference type="Proteomes" id="UP000501240">
    <property type="component" value="Chromosome"/>
</dbReference>
<dbReference type="PANTHER" id="PTHR31566">
    <property type="entry name" value="CYTOCHROME C BIOGENESIS PROTEIN CCS1, CHLOROPLASTIC"/>
    <property type="match status" value="1"/>
</dbReference>
<feature type="domain" description="ResB-like" evidence="8">
    <location>
        <begin position="45"/>
        <end position="510"/>
    </location>
</feature>
<evidence type="ECO:0000256" key="1">
    <source>
        <dbReference type="ARBA" id="ARBA00004141"/>
    </source>
</evidence>
<evidence type="ECO:0000256" key="4">
    <source>
        <dbReference type="ARBA" id="ARBA00022989"/>
    </source>
</evidence>
<name>A0A7D3VZG0_ACTVE</name>
<organism evidence="9 10">
    <name type="scientific">Actinomadura verrucosospora</name>
    <dbReference type="NCBI Taxonomy" id="46165"/>
    <lineage>
        <taxon>Bacteria</taxon>
        <taxon>Bacillati</taxon>
        <taxon>Actinomycetota</taxon>
        <taxon>Actinomycetes</taxon>
        <taxon>Streptosporangiales</taxon>
        <taxon>Thermomonosporaceae</taxon>
        <taxon>Actinomadura</taxon>
    </lineage>
</organism>
<evidence type="ECO:0000313" key="9">
    <source>
        <dbReference type="EMBL" id="QKG22751.1"/>
    </source>
</evidence>
<dbReference type="GO" id="GO:0017004">
    <property type="term" value="P:cytochrome complex assembly"/>
    <property type="evidence" value="ECO:0007669"/>
    <property type="project" value="UniProtKB-KW"/>
</dbReference>
<dbReference type="RefSeq" id="WP_173096822.1">
    <property type="nucleotide sequence ID" value="NZ_CP053892.1"/>
</dbReference>
<evidence type="ECO:0000256" key="7">
    <source>
        <dbReference type="SAM" id="Phobius"/>
    </source>
</evidence>
<evidence type="ECO:0000313" key="10">
    <source>
        <dbReference type="Proteomes" id="UP000501240"/>
    </source>
</evidence>
<proteinExistence type="predicted"/>
<reference evidence="9 10" key="1">
    <citation type="submission" date="2020-05" db="EMBL/GenBank/DDBJ databases">
        <title>Actinomadura verrucosospora NRRL-B18236 (PFL_A860) Genome sequencing and assembly.</title>
        <authorList>
            <person name="Samborskyy M."/>
        </authorList>
    </citation>
    <scope>NUCLEOTIDE SEQUENCE [LARGE SCALE GENOMIC DNA]</scope>
    <source>
        <strain evidence="9 10">NRRL:B18236</strain>
    </source>
</reference>
<dbReference type="PANTHER" id="PTHR31566:SF0">
    <property type="entry name" value="CYTOCHROME C BIOGENESIS PROTEIN CCS1, CHLOROPLASTIC"/>
    <property type="match status" value="1"/>
</dbReference>
<gene>
    <name evidence="9" type="ORF">ACTIVE_4392</name>
</gene>
<evidence type="ECO:0000256" key="5">
    <source>
        <dbReference type="ARBA" id="ARBA00023136"/>
    </source>
</evidence>
<feature type="compositionally biased region" description="Basic and acidic residues" evidence="6">
    <location>
        <begin position="547"/>
        <end position="557"/>
    </location>
</feature>
<evidence type="ECO:0000256" key="3">
    <source>
        <dbReference type="ARBA" id="ARBA00022748"/>
    </source>
</evidence>
<keyword evidence="3" id="KW-0201">Cytochrome c-type biogenesis</keyword>
<sequence>MSDIKDIETGTEAPAARQAPEEVPRPRGIGPLGWLRWGWRQLTTMRTALILLFLVALGAVPGSALPQRGQAPEKVAAYLSDHKTLGPLFDKLSLFDVFAAPWFAAIYILLFVSLAGCVIPRAVKHYQSMRARPPAAPRNLGRLPQSVSYETDAAPEDVLAEARKVLRGRRFRVDVSDGSAAAEKGYLGETGNLVFHLALLGLLFALGAGNMFGYRGSVLLTEGKTFANSLGQYDDFTPGRLFDDGDLAPFTIGLDDFKAKYEMQGDKRGQATSFDAWIHYRDKPSGKDQKYDLRINHPLKVGGTKVYLLGHGYAPKFTVKDAKGNVAFQDTVPFLAMEPRNLTSEGVIKVPDAEPDQLAFYAILWPTAVASEDGKQIVSAFPGALRPVITLSSFKGDLGLDSGTPQSVYKLEGIGKTLQPIKGGEKLLEPGETFKLPGDAGSITFDGMSEYVTMSVNHDPGRIPALVAAVLAVLGVATSFLVRRRRVWVRASAGKGGRTVVEVGGLTLGNPTSEFDDIVTALRGPDAPAGDDASQGEAGPDGGAGAEPEHDGAEQKKNGAAQKDGAEPEKDGTEPEQDGSEPEQNGSEAEPGADRGSGSATEPKE</sequence>
<keyword evidence="10" id="KW-1185">Reference proteome</keyword>
<accession>A0A7D3VZG0</accession>
<dbReference type="Pfam" id="PF05140">
    <property type="entry name" value="ResB"/>
    <property type="match status" value="1"/>
</dbReference>
<dbReference type="AlphaFoldDB" id="A0A7D3VZG0"/>
<feature type="region of interest" description="Disordered" evidence="6">
    <location>
        <begin position="1"/>
        <end position="24"/>
    </location>
</feature>
<feature type="region of interest" description="Disordered" evidence="6">
    <location>
        <begin position="522"/>
        <end position="605"/>
    </location>
</feature>
<feature type="transmembrane region" description="Helical" evidence="7">
    <location>
        <begin position="193"/>
        <end position="214"/>
    </location>
</feature>
<feature type="transmembrane region" description="Helical" evidence="7">
    <location>
        <begin position="48"/>
        <end position="65"/>
    </location>
</feature>
<comment type="subcellular location">
    <subcellularLocation>
        <location evidence="1">Membrane</location>
        <topology evidence="1">Multi-pass membrane protein</topology>
    </subcellularLocation>
</comment>
<keyword evidence="5 7" id="KW-0472">Membrane</keyword>
<evidence type="ECO:0000256" key="6">
    <source>
        <dbReference type="SAM" id="MobiDB-lite"/>
    </source>
</evidence>
<dbReference type="InterPro" id="IPR023494">
    <property type="entry name" value="Cyt_c_bgen_Ccs1/CcsB/ResB"/>
</dbReference>
<keyword evidence="4 7" id="KW-1133">Transmembrane helix</keyword>
<feature type="transmembrane region" description="Helical" evidence="7">
    <location>
        <begin position="463"/>
        <end position="482"/>
    </location>
</feature>
<feature type="compositionally biased region" description="Basic and acidic residues" evidence="6">
    <location>
        <begin position="564"/>
        <end position="573"/>
    </location>
</feature>
<evidence type="ECO:0000256" key="2">
    <source>
        <dbReference type="ARBA" id="ARBA00022692"/>
    </source>
</evidence>
<keyword evidence="2 7" id="KW-0812">Transmembrane</keyword>
<dbReference type="GO" id="GO:0016020">
    <property type="term" value="C:membrane"/>
    <property type="evidence" value="ECO:0007669"/>
    <property type="project" value="UniProtKB-SubCell"/>
</dbReference>